<keyword evidence="5" id="KW-1185">Reference proteome</keyword>
<dbReference type="InterPro" id="IPR000182">
    <property type="entry name" value="GNAT_dom"/>
</dbReference>
<sequence>MVQLRSAALSDHPSILMVWRRSVEATHDFLTAADVDRIAQAVPTYLDHVRLTVAIDDDRIVGFIGSAVPDASASAPTTTSDLPTDCERMVSIEMLFVDPSVFGRGIGTQLLEDAAKGNSTVLVDVNEQNPAALGFYKSRGFAVVGRSERDTQGDPFPLLHLKRVTSPATPVPGSHIVGSFDLSFTGEMQGKAHCTLVMTAYGKQLANGHKPNDFAGQAYFTGKLGGAEGSIAINQVGIFDGKRMVSTWTFLPETGTGQLEGLTGTTELEGSDPTPGAFEGAVEATFA</sequence>
<dbReference type="PANTHER" id="PTHR43800">
    <property type="entry name" value="PEPTIDYL-LYSINE N-ACETYLTRANSFERASE YJAB"/>
    <property type="match status" value="1"/>
</dbReference>
<keyword evidence="1 4" id="KW-0808">Transferase</keyword>
<dbReference type="PANTHER" id="PTHR43800:SF1">
    <property type="entry name" value="PEPTIDYL-LYSINE N-ACETYLTRANSFERASE YJAB"/>
    <property type="match status" value="1"/>
</dbReference>
<dbReference type="HOGENOM" id="CLU_794980_0_0_1"/>
<comment type="caution">
    <text evidence="4">The sequence shown here is derived from an EMBL/GenBank/DDBJ whole genome shotgun (WGS) entry which is preliminary data.</text>
</comment>
<dbReference type="Gene3D" id="3.40.630.30">
    <property type="match status" value="1"/>
</dbReference>
<protein>
    <submittedName>
        <fullName evidence="4">Acetyltransferase</fullName>
    </submittedName>
</protein>
<feature type="domain" description="N-acetyltransferase" evidence="3">
    <location>
        <begin position="2"/>
        <end position="165"/>
    </location>
</feature>
<name>K1V550_TRIAC</name>
<accession>K1V550</accession>
<dbReference type="Gene3D" id="2.40.350.10">
    <property type="entry name" value="SO1590-like"/>
    <property type="match status" value="1"/>
</dbReference>
<dbReference type="PROSITE" id="PS51186">
    <property type="entry name" value="GNAT"/>
    <property type="match status" value="1"/>
</dbReference>
<proteinExistence type="predicted"/>
<dbReference type="EMBL" id="AMBO01000376">
    <property type="protein sequence ID" value="EKC99089.1"/>
    <property type="molecule type" value="Genomic_DNA"/>
</dbReference>
<reference evidence="4 5" key="1">
    <citation type="journal article" date="2012" name="Eukaryot. Cell">
        <title>Genome sequence of the Trichosporon asahii environmental strain CBS 8904.</title>
        <authorList>
            <person name="Yang R.Y."/>
            <person name="Li H.T."/>
            <person name="Zhu H."/>
            <person name="Zhou G.P."/>
            <person name="Wang M."/>
            <person name="Wang L."/>
        </authorList>
    </citation>
    <scope>NUCLEOTIDE SEQUENCE [LARGE SCALE GENOMIC DNA]</scope>
    <source>
        <strain evidence="4 5">CBS 8904</strain>
    </source>
</reference>
<evidence type="ECO:0000313" key="5">
    <source>
        <dbReference type="Proteomes" id="UP000006757"/>
    </source>
</evidence>
<dbReference type="InterPro" id="IPR021607">
    <property type="entry name" value="DUF3224"/>
</dbReference>
<dbReference type="SUPFAM" id="SSF55729">
    <property type="entry name" value="Acyl-CoA N-acyltransferases (Nat)"/>
    <property type="match status" value="1"/>
</dbReference>
<dbReference type="Proteomes" id="UP000006757">
    <property type="component" value="Unassembled WGS sequence"/>
</dbReference>
<gene>
    <name evidence="4" type="ORF">A1Q2_06630</name>
</gene>
<evidence type="ECO:0000256" key="1">
    <source>
        <dbReference type="ARBA" id="ARBA00022679"/>
    </source>
</evidence>
<dbReference type="eggNOG" id="ENOG502S7YB">
    <property type="taxonomic scope" value="Eukaryota"/>
</dbReference>
<dbReference type="InterPro" id="IPR016181">
    <property type="entry name" value="Acyl_CoA_acyltransferase"/>
</dbReference>
<dbReference type="GO" id="GO:0016747">
    <property type="term" value="F:acyltransferase activity, transferring groups other than amino-acyl groups"/>
    <property type="evidence" value="ECO:0007669"/>
    <property type="project" value="InterPro"/>
</dbReference>
<dbReference type="AlphaFoldDB" id="K1V550"/>
<dbReference type="SUPFAM" id="SSF159238">
    <property type="entry name" value="SO1590-like"/>
    <property type="match status" value="1"/>
</dbReference>
<evidence type="ECO:0000259" key="3">
    <source>
        <dbReference type="PROSITE" id="PS51186"/>
    </source>
</evidence>
<keyword evidence="2" id="KW-0012">Acyltransferase</keyword>
<organism evidence="4 5">
    <name type="scientific">Trichosporon asahii var. asahii (strain CBS 8904)</name>
    <name type="common">Yeast</name>
    <dbReference type="NCBI Taxonomy" id="1220162"/>
    <lineage>
        <taxon>Eukaryota</taxon>
        <taxon>Fungi</taxon>
        <taxon>Dikarya</taxon>
        <taxon>Basidiomycota</taxon>
        <taxon>Agaricomycotina</taxon>
        <taxon>Tremellomycetes</taxon>
        <taxon>Trichosporonales</taxon>
        <taxon>Trichosporonaceae</taxon>
        <taxon>Trichosporon</taxon>
    </lineage>
</organism>
<dbReference type="CDD" id="cd04301">
    <property type="entry name" value="NAT_SF"/>
    <property type="match status" value="1"/>
</dbReference>
<dbReference type="Pfam" id="PF13508">
    <property type="entry name" value="Acetyltransf_7"/>
    <property type="match status" value="1"/>
</dbReference>
<dbReference type="InParanoid" id="K1V550"/>
<evidence type="ECO:0000313" key="4">
    <source>
        <dbReference type="EMBL" id="EKC99089.1"/>
    </source>
</evidence>
<evidence type="ECO:0000256" key="2">
    <source>
        <dbReference type="ARBA" id="ARBA00023315"/>
    </source>
</evidence>
<dbReference type="Pfam" id="PF11528">
    <property type="entry name" value="DUF3224"/>
    <property type="match status" value="1"/>
</dbReference>
<dbReference type="InterPro" id="IPR023159">
    <property type="entry name" value="SO1590-like_sf"/>
</dbReference>